<evidence type="ECO:0000313" key="3">
    <source>
        <dbReference type="Proteomes" id="UP000053577"/>
    </source>
</evidence>
<dbReference type="PATRIC" id="fig|61435.5.peg.542"/>
<comment type="caution">
    <text evidence="2">The sequence shown here is derived from an EMBL/GenBank/DDBJ whole genome shotgun (WGS) entry which is preliminary data.</text>
</comment>
<feature type="domain" description="Polysaccharide pyruvyl transferase" evidence="1">
    <location>
        <begin position="152"/>
        <end position="351"/>
    </location>
</feature>
<organism evidence="2 3">
    <name type="scientific">Dehalococcoides mccartyi</name>
    <dbReference type="NCBI Taxonomy" id="61435"/>
    <lineage>
        <taxon>Bacteria</taxon>
        <taxon>Bacillati</taxon>
        <taxon>Chloroflexota</taxon>
        <taxon>Dehalococcoidia</taxon>
        <taxon>Dehalococcoidales</taxon>
        <taxon>Dehalococcoidaceae</taxon>
        <taxon>Dehalococcoides</taxon>
    </lineage>
</organism>
<name>A0A0V8M3J8_9CHLR</name>
<dbReference type="Proteomes" id="UP000053577">
    <property type="component" value="Unassembled WGS sequence"/>
</dbReference>
<dbReference type="EMBL" id="JGYD01000011">
    <property type="protein sequence ID" value="KSV18349.1"/>
    <property type="molecule type" value="Genomic_DNA"/>
</dbReference>
<protein>
    <recommendedName>
        <fullName evidence="1">Polysaccharide pyruvyl transferase domain-containing protein</fullName>
    </recommendedName>
</protein>
<dbReference type="PANTHER" id="PTHR36836">
    <property type="entry name" value="COLANIC ACID BIOSYNTHESIS PROTEIN WCAK"/>
    <property type="match status" value="1"/>
</dbReference>
<sequence length="431" mass="48223">MKENKAGSPPSILVLSNADFESRGFQAIVRGLENCLGKSLPGLTFDYFSFAPKRYSYLESNSLRLIPHPWAKGNSETLNIFSYMVLMPKSLLKAVYYKLRPAKNPYRRYAALLHINVDCLNETDYGFSCVCLNLLKSWAGLRAFGCPLLTAPVDIGPFNTPTSRFLGRYILSKAKLVALRDGLSYDYLIKLGLKPENLYLGADMAFLMPPAPPRVMEEVLTAEKAVKDKRLIIGISPSLFQMELGNIFAGSAADKPEIYLGLIAALADFAADTLDARIYLIPHVHPDDSRVCREVYSRMHRKYSAQVFNGDYPSEIIKGLIGECDIFVSCRMHASIAALSQAIPTLTLGYQEKYWKLLGNYLGQSDYLVDIKTPKAEDIQATLRQKLAYLAANRPEISERIKERLEVINQRAALYGQKVAEIISRGKPVSR</sequence>
<dbReference type="Pfam" id="PF04230">
    <property type="entry name" value="PS_pyruv_trans"/>
    <property type="match status" value="1"/>
</dbReference>
<dbReference type="PANTHER" id="PTHR36836:SF1">
    <property type="entry name" value="COLANIC ACID BIOSYNTHESIS PROTEIN WCAK"/>
    <property type="match status" value="1"/>
</dbReference>
<dbReference type="InterPro" id="IPR007345">
    <property type="entry name" value="Polysacch_pyruvyl_Trfase"/>
</dbReference>
<evidence type="ECO:0000259" key="1">
    <source>
        <dbReference type="Pfam" id="PF04230"/>
    </source>
</evidence>
<accession>A0A0V8M3J8</accession>
<reference evidence="2 3" key="1">
    <citation type="journal article" date="2015" name="Sci. Rep.">
        <title>A comparative genomics and reductive dehalogenase gene transcription study of two chloroethene-respiring bacteria, Dehalococcoides mccartyi strains MB and 11a.</title>
        <authorList>
            <person name="Low A."/>
            <person name="Shen Z."/>
            <person name="Cheng D."/>
            <person name="Rogers M.J."/>
            <person name="Lee P.K."/>
            <person name="He J."/>
        </authorList>
    </citation>
    <scope>NUCLEOTIDE SEQUENCE [LARGE SCALE GENOMIC DNA]</scope>
    <source>
        <strain evidence="2 3">MB</strain>
    </source>
</reference>
<gene>
    <name evidence="2" type="ORF">DA01_02695</name>
</gene>
<proteinExistence type="predicted"/>
<dbReference type="AlphaFoldDB" id="A0A0V8M3J8"/>
<evidence type="ECO:0000313" key="2">
    <source>
        <dbReference type="EMBL" id="KSV18349.1"/>
    </source>
</evidence>
<dbReference type="OrthoDB" id="1814359at2"/>
<dbReference type="RefSeq" id="WP_058292295.1">
    <property type="nucleotide sequence ID" value="NZ_JGYD01000011.1"/>
</dbReference>